<evidence type="ECO:0000313" key="1">
    <source>
        <dbReference type="EMBL" id="MDE5413407.1"/>
    </source>
</evidence>
<keyword evidence="2" id="KW-1185">Reference proteome</keyword>
<protein>
    <submittedName>
        <fullName evidence="1">Uncharacterized protein</fullName>
    </submittedName>
</protein>
<accession>A0ABT5VD78</accession>
<sequence>MKKSETPTIHLKEEQKTVNPIQKIVSDLIKKGIDASIVQKPPRLQV</sequence>
<evidence type="ECO:0000313" key="2">
    <source>
        <dbReference type="Proteomes" id="UP001148125"/>
    </source>
</evidence>
<dbReference type="Proteomes" id="UP001148125">
    <property type="component" value="Unassembled WGS sequence"/>
</dbReference>
<comment type="caution">
    <text evidence="1">The sequence shown here is derived from an EMBL/GenBank/DDBJ whole genome shotgun (WGS) entry which is preliminary data.</text>
</comment>
<reference evidence="1" key="1">
    <citation type="submission" date="2024-05" db="EMBL/GenBank/DDBJ databases">
        <title>Alkalihalobacillus sp. strain MEB203 novel alkaliphilic bacterium from Lonar Lake, India.</title>
        <authorList>
            <person name="Joshi A."/>
            <person name="Thite S."/>
            <person name="Mengade P."/>
        </authorList>
    </citation>
    <scope>NUCLEOTIDE SEQUENCE</scope>
    <source>
        <strain evidence="1">MEB 203</strain>
    </source>
</reference>
<organism evidence="1 2">
    <name type="scientific">Alkalihalobacterium chitinilyticum</name>
    <dbReference type="NCBI Taxonomy" id="2980103"/>
    <lineage>
        <taxon>Bacteria</taxon>
        <taxon>Bacillati</taxon>
        <taxon>Bacillota</taxon>
        <taxon>Bacilli</taxon>
        <taxon>Bacillales</taxon>
        <taxon>Bacillaceae</taxon>
        <taxon>Alkalihalobacterium</taxon>
    </lineage>
</organism>
<name>A0ABT5VD78_9BACI</name>
<dbReference type="EMBL" id="JAOTPO010000004">
    <property type="protein sequence ID" value="MDE5413407.1"/>
    <property type="molecule type" value="Genomic_DNA"/>
</dbReference>
<gene>
    <name evidence="1" type="ORF">N7Z68_08405</name>
</gene>
<dbReference type="RefSeq" id="WP_275118024.1">
    <property type="nucleotide sequence ID" value="NZ_JAOTPO010000004.1"/>
</dbReference>
<proteinExistence type="predicted"/>